<comment type="caution">
    <text evidence="1">The sequence shown here is derived from an EMBL/GenBank/DDBJ whole genome shotgun (WGS) entry which is preliminary data.</text>
</comment>
<evidence type="ECO:0000313" key="1">
    <source>
        <dbReference type="EMBL" id="KKM64153.1"/>
    </source>
</evidence>
<organism evidence="1">
    <name type="scientific">marine sediment metagenome</name>
    <dbReference type="NCBI Taxonomy" id="412755"/>
    <lineage>
        <taxon>unclassified sequences</taxon>
        <taxon>metagenomes</taxon>
        <taxon>ecological metagenomes</taxon>
    </lineage>
</organism>
<sequence length="80" mass="9492">MKTVEEHKRMDDYLDEFDYEDESYNDCPKCGRSYDEIGHQYQYCKSCGWDAEDDKFIGCTEPTTSDYENGDADILTGRWY</sequence>
<protein>
    <submittedName>
        <fullName evidence="1">Uncharacterized protein</fullName>
    </submittedName>
</protein>
<gene>
    <name evidence="1" type="ORF">LCGC14_1504290</name>
</gene>
<accession>A0A0F9J3K8</accession>
<dbReference type="AlphaFoldDB" id="A0A0F9J3K8"/>
<proteinExistence type="predicted"/>
<reference evidence="1" key="1">
    <citation type="journal article" date="2015" name="Nature">
        <title>Complex archaea that bridge the gap between prokaryotes and eukaryotes.</title>
        <authorList>
            <person name="Spang A."/>
            <person name="Saw J.H."/>
            <person name="Jorgensen S.L."/>
            <person name="Zaremba-Niedzwiedzka K."/>
            <person name="Martijn J."/>
            <person name="Lind A.E."/>
            <person name="van Eijk R."/>
            <person name="Schleper C."/>
            <person name="Guy L."/>
            <person name="Ettema T.J."/>
        </authorList>
    </citation>
    <scope>NUCLEOTIDE SEQUENCE</scope>
</reference>
<name>A0A0F9J3K8_9ZZZZ</name>
<dbReference type="EMBL" id="LAZR01010958">
    <property type="protein sequence ID" value="KKM64153.1"/>
    <property type="molecule type" value="Genomic_DNA"/>
</dbReference>